<dbReference type="OrthoDB" id="3568330at2"/>
<dbReference type="InterPro" id="IPR023753">
    <property type="entry name" value="FAD/NAD-binding_dom"/>
</dbReference>
<dbReference type="PANTHER" id="PTHR43557:SF2">
    <property type="entry name" value="RIESKE DOMAIN-CONTAINING PROTEIN-RELATED"/>
    <property type="match status" value="1"/>
</dbReference>
<evidence type="ECO:0000259" key="6">
    <source>
        <dbReference type="Pfam" id="PF14759"/>
    </source>
</evidence>
<sequence length="426" mass="44846">MSVDRIVIIGSGQAGFEAAVSLRSHGFAGSITLVGDEPGVPYQRPPLSKAYLHCDPDRESLALRPAQYFDDHRITLACGKPVVRIDRDAQLVELIDATVIEYDHLILATGARNRLLPVPGAALPGVHYLRTAGEAESLTSSMASCSSLVVIGAGFIGLEVAAAARKKGLEVTVVEAMDRPMARALSSAMSDYFTSAHTANGVHMRLSTGVKTVIETDGRAAGVTTASGDVIRADAVVVGIGVVPNIELAALAGLPVDNGIVVDEYLRTPDENISAIGDCAAYPIPGTASLVRLESVQNAVDQARCLAAQLTGTSTNYLSVPWFWSEQYESKLQMAGLTAGADTHVVRGSVDSGAFSIFCFVGTRLLGVESVNKPRDHMAARKILASGMPLTPEQAADTEFDLKPAIARHKDEVASAEVGERQVVAS</sequence>
<reference evidence="7 8" key="1">
    <citation type="submission" date="2009-03" db="EMBL/GenBank/DDBJ databases">
        <title>Comparison of the complete genome sequences of Rhodococcus erythropolis PR4 and Rhodococcus opacus B4.</title>
        <authorList>
            <person name="Takarada H."/>
            <person name="Sekine M."/>
            <person name="Hosoyama A."/>
            <person name="Yamada R."/>
            <person name="Fujisawa T."/>
            <person name="Omata S."/>
            <person name="Shimizu A."/>
            <person name="Tsukatani N."/>
            <person name="Tanikawa S."/>
            <person name="Fujita N."/>
            <person name="Harayama S."/>
        </authorList>
    </citation>
    <scope>NUCLEOTIDE SEQUENCE [LARGE SCALE GENOMIC DNA]</scope>
    <source>
        <strain evidence="7 8">B4</strain>
    </source>
</reference>
<dbReference type="Gene3D" id="3.50.50.60">
    <property type="entry name" value="FAD/NAD(P)-binding domain"/>
    <property type="match status" value="2"/>
</dbReference>
<evidence type="ECO:0000313" key="7">
    <source>
        <dbReference type="EMBL" id="BAH53627.1"/>
    </source>
</evidence>
<comment type="cofactor">
    <cofactor evidence="1">
        <name>FAD</name>
        <dbReference type="ChEBI" id="CHEBI:57692"/>
    </cofactor>
</comment>
<dbReference type="InterPro" id="IPR036188">
    <property type="entry name" value="FAD/NAD-bd_sf"/>
</dbReference>
<proteinExistence type="predicted"/>
<dbReference type="Proteomes" id="UP000002212">
    <property type="component" value="Chromosome"/>
</dbReference>
<keyword evidence="4 7" id="KW-0560">Oxidoreductase</keyword>
<dbReference type="GO" id="GO:0005737">
    <property type="term" value="C:cytoplasm"/>
    <property type="evidence" value="ECO:0007669"/>
    <property type="project" value="TreeGrafter"/>
</dbReference>
<dbReference type="InterPro" id="IPR028202">
    <property type="entry name" value="Reductase_C"/>
</dbReference>
<evidence type="ECO:0000256" key="3">
    <source>
        <dbReference type="ARBA" id="ARBA00022827"/>
    </source>
</evidence>
<dbReference type="AlphaFoldDB" id="C1AVD7"/>
<evidence type="ECO:0000256" key="4">
    <source>
        <dbReference type="ARBA" id="ARBA00023002"/>
    </source>
</evidence>
<dbReference type="EMBL" id="AP011115">
    <property type="protein sequence ID" value="BAH53627.1"/>
    <property type="molecule type" value="Genomic_DNA"/>
</dbReference>
<evidence type="ECO:0000259" key="5">
    <source>
        <dbReference type="Pfam" id="PF07992"/>
    </source>
</evidence>
<dbReference type="SUPFAM" id="SSF51905">
    <property type="entry name" value="FAD/NAD(P)-binding domain"/>
    <property type="match status" value="2"/>
</dbReference>
<evidence type="ECO:0000256" key="2">
    <source>
        <dbReference type="ARBA" id="ARBA00022630"/>
    </source>
</evidence>
<dbReference type="STRING" id="632772.ROP_53800"/>
<feature type="domain" description="Reductase C-terminal" evidence="6">
    <location>
        <begin position="322"/>
        <end position="405"/>
    </location>
</feature>
<dbReference type="GO" id="GO:0016651">
    <property type="term" value="F:oxidoreductase activity, acting on NAD(P)H"/>
    <property type="evidence" value="ECO:0007669"/>
    <property type="project" value="TreeGrafter"/>
</dbReference>
<dbReference type="PRINTS" id="PR00368">
    <property type="entry name" value="FADPNR"/>
</dbReference>
<evidence type="ECO:0000313" key="8">
    <source>
        <dbReference type="Proteomes" id="UP000002212"/>
    </source>
</evidence>
<name>C1AVD7_RHOOB</name>
<dbReference type="PRINTS" id="PR00411">
    <property type="entry name" value="PNDRDTASEI"/>
</dbReference>
<keyword evidence="3" id="KW-0274">FAD</keyword>
<protein>
    <submittedName>
        <fullName evidence="7">Rhodocoxin reductase</fullName>
        <ecNumber evidence="7">1.18.1.-</ecNumber>
    </submittedName>
</protein>
<dbReference type="HOGENOM" id="CLU_003291_4_0_11"/>
<dbReference type="InterPro" id="IPR016156">
    <property type="entry name" value="FAD/NAD-linked_Rdtase_dimer_sf"/>
</dbReference>
<dbReference type="PATRIC" id="fig|632772.20.peg.5614"/>
<accession>C1AVD7</accession>
<dbReference type="EC" id="1.18.1.-" evidence="7"/>
<dbReference type="Pfam" id="PF07992">
    <property type="entry name" value="Pyr_redox_2"/>
    <property type="match status" value="1"/>
</dbReference>
<dbReference type="KEGG" id="rop:ROP_53800"/>
<gene>
    <name evidence="7" type="primary">thcD</name>
    <name evidence="7" type="ordered locus">ROP_53800</name>
</gene>
<keyword evidence="2" id="KW-0285">Flavoprotein</keyword>
<organism evidence="7 8">
    <name type="scientific">Rhodococcus opacus (strain B4)</name>
    <dbReference type="NCBI Taxonomy" id="632772"/>
    <lineage>
        <taxon>Bacteria</taxon>
        <taxon>Bacillati</taxon>
        <taxon>Actinomycetota</taxon>
        <taxon>Actinomycetes</taxon>
        <taxon>Mycobacteriales</taxon>
        <taxon>Nocardiaceae</taxon>
        <taxon>Rhodococcus</taxon>
    </lineage>
</organism>
<dbReference type="RefSeq" id="WP_015889128.1">
    <property type="nucleotide sequence ID" value="NC_012522.1"/>
</dbReference>
<feature type="domain" description="FAD/NAD(P)-binding" evidence="5">
    <location>
        <begin position="5"/>
        <end position="303"/>
    </location>
</feature>
<evidence type="ECO:0000256" key="1">
    <source>
        <dbReference type="ARBA" id="ARBA00001974"/>
    </source>
</evidence>
<dbReference type="Gene3D" id="3.30.390.30">
    <property type="match status" value="1"/>
</dbReference>
<dbReference type="InterPro" id="IPR050446">
    <property type="entry name" value="FAD-oxidoreductase/Apoptosis"/>
</dbReference>
<dbReference type="SUPFAM" id="SSF55424">
    <property type="entry name" value="FAD/NAD-linked reductases, dimerisation (C-terminal) domain"/>
    <property type="match status" value="1"/>
</dbReference>
<dbReference type="Pfam" id="PF14759">
    <property type="entry name" value="Reductase_C"/>
    <property type="match status" value="1"/>
</dbReference>
<dbReference type="PANTHER" id="PTHR43557">
    <property type="entry name" value="APOPTOSIS-INDUCING FACTOR 1"/>
    <property type="match status" value="1"/>
</dbReference>